<evidence type="ECO:0000313" key="2">
    <source>
        <dbReference type="Proteomes" id="UP000198744"/>
    </source>
</evidence>
<accession>A0A1H8B1U7</accession>
<dbReference type="Proteomes" id="UP000198744">
    <property type="component" value="Unassembled WGS sequence"/>
</dbReference>
<dbReference type="EMBL" id="FOBS01000045">
    <property type="protein sequence ID" value="SEM76890.1"/>
    <property type="molecule type" value="Genomic_DNA"/>
</dbReference>
<name>A0A1H8B1U7_9BACT</name>
<evidence type="ECO:0000313" key="1">
    <source>
        <dbReference type="EMBL" id="SEM76890.1"/>
    </source>
</evidence>
<organism evidence="1 2">
    <name type="scientific">Syntrophus gentianae</name>
    <dbReference type="NCBI Taxonomy" id="43775"/>
    <lineage>
        <taxon>Bacteria</taxon>
        <taxon>Pseudomonadati</taxon>
        <taxon>Thermodesulfobacteriota</taxon>
        <taxon>Syntrophia</taxon>
        <taxon>Syntrophales</taxon>
        <taxon>Syntrophaceae</taxon>
        <taxon>Syntrophus</taxon>
    </lineage>
</organism>
<sequence length="67" mass="7990">MKIRQKNWSAVKFIFTKNYRNHLFSGEKLVDTELRKTASTRETLFLYFNIMQNAEMLGQTKMDGLKK</sequence>
<protein>
    <submittedName>
        <fullName evidence="1">Uncharacterized protein</fullName>
    </submittedName>
</protein>
<keyword evidence="2" id="KW-1185">Reference proteome</keyword>
<dbReference type="AlphaFoldDB" id="A0A1H8B1U7"/>
<reference evidence="1 2" key="1">
    <citation type="submission" date="2016-10" db="EMBL/GenBank/DDBJ databases">
        <authorList>
            <person name="de Groot N.N."/>
        </authorList>
    </citation>
    <scope>NUCLEOTIDE SEQUENCE [LARGE SCALE GENOMIC DNA]</scope>
    <source>
        <strain evidence="1 2">DSM 8423</strain>
    </source>
</reference>
<proteinExistence type="predicted"/>
<gene>
    <name evidence="1" type="ORF">SAMN04489760_1457</name>
</gene>